<evidence type="ECO:0000313" key="8">
    <source>
        <dbReference type="EMBL" id="CEM49064.1"/>
    </source>
</evidence>
<keyword evidence="3 5" id="KW-0949">S-adenosyl-L-methionine</keyword>
<comment type="similarity">
    <text evidence="5">Belongs to the class I-like SAM-binding methyltransferase superfamily. RNA M5U methyltransferase family.</text>
</comment>
<dbReference type="GO" id="GO:0019843">
    <property type="term" value="F:rRNA binding"/>
    <property type="evidence" value="ECO:0007669"/>
    <property type="project" value="TreeGrafter"/>
</dbReference>
<feature type="binding site" evidence="5">
    <location>
        <position position="447"/>
    </location>
    <ligand>
        <name>S-adenosyl-L-methionine</name>
        <dbReference type="ChEBI" id="CHEBI:59789"/>
    </ligand>
</feature>
<comment type="caution">
    <text evidence="5">Lacks conserved residue(s) required for the propagation of feature annotation.</text>
</comment>
<dbReference type="GO" id="GO:0008033">
    <property type="term" value="P:tRNA processing"/>
    <property type="evidence" value="ECO:0007669"/>
    <property type="project" value="UniProtKB-KW"/>
</dbReference>
<dbReference type="VEuPathDB" id="CryptoDB:Cvel_9187"/>
<reference evidence="8" key="1">
    <citation type="submission" date="2014-11" db="EMBL/GenBank/DDBJ databases">
        <authorList>
            <person name="Otto D Thomas"/>
            <person name="Naeem Raeece"/>
        </authorList>
    </citation>
    <scope>NUCLEOTIDE SEQUENCE</scope>
</reference>
<evidence type="ECO:0000256" key="5">
    <source>
        <dbReference type="PROSITE-ProRule" id="PRU01024"/>
    </source>
</evidence>
<evidence type="ECO:0000256" key="7">
    <source>
        <dbReference type="SAM" id="MobiDB-lite"/>
    </source>
</evidence>
<dbReference type="GO" id="GO:0032259">
    <property type="term" value="P:methylation"/>
    <property type="evidence" value="ECO:0007669"/>
    <property type="project" value="UniProtKB-KW"/>
</dbReference>
<dbReference type="PROSITE" id="PS01230">
    <property type="entry name" value="TRMA_1"/>
    <property type="match status" value="1"/>
</dbReference>
<dbReference type="InterPro" id="IPR030390">
    <property type="entry name" value="MeTrfase_TrmA_AS"/>
</dbReference>
<dbReference type="PANTHER" id="PTHR47790:SF2">
    <property type="entry name" value="TRNA_TMRNA (URACIL-C(5))-METHYLTRANSFERASE"/>
    <property type="match status" value="1"/>
</dbReference>
<feature type="compositionally biased region" description="Basic and acidic residues" evidence="7">
    <location>
        <begin position="336"/>
        <end position="364"/>
    </location>
</feature>
<evidence type="ECO:0000256" key="2">
    <source>
        <dbReference type="ARBA" id="ARBA00022679"/>
    </source>
</evidence>
<evidence type="ECO:0000256" key="4">
    <source>
        <dbReference type="ARBA" id="ARBA00022694"/>
    </source>
</evidence>
<proteinExistence type="inferred from homology"/>
<dbReference type="SUPFAM" id="SSF53335">
    <property type="entry name" value="S-adenosyl-L-methionine-dependent methyltransferases"/>
    <property type="match status" value="1"/>
</dbReference>
<evidence type="ECO:0000256" key="3">
    <source>
        <dbReference type="ARBA" id="ARBA00022691"/>
    </source>
</evidence>
<dbReference type="GO" id="GO:0030697">
    <property type="term" value="F:tRNA (uracil(54)-C5)-methyltransferase activity, S-adenosyl methionine-dependent"/>
    <property type="evidence" value="ECO:0007669"/>
    <property type="project" value="InterPro"/>
</dbReference>
<accession>A0A0G4HX21</accession>
<keyword evidence="1 5" id="KW-0489">Methyltransferase</keyword>
<evidence type="ECO:0008006" key="9">
    <source>
        <dbReference type="Google" id="ProtNLM"/>
    </source>
</evidence>
<dbReference type="Gene3D" id="3.40.50.150">
    <property type="entry name" value="Vaccinia Virus protein VP39"/>
    <property type="match status" value="1"/>
</dbReference>
<dbReference type="PANTHER" id="PTHR47790">
    <property type="entry name" value="TRNA/TMRNA (URACIL-C(5))-METHYLTRANSFERASE"/>
    <property type="match status" value="1"/>
</dbReference>
<feature type="region of interest" description="Disordered" evidence="7">
    <location>
        <begin position="208"/>
        <end position="250"/>
    </location>
</feature>
<feature type="region of interest" description="Disordered" evidence="7">
    <location>
        <begin position="336"/>
        <end position="377"/>
    </location>
</feature>
<evidence type="ECO:0000256" key="6">
    <source>
        <dbReference type="PROSITE-ProRule" id="PRU10015"/>
    </source>
</evidence>
<gene>
    <name evidence="8" type="ORF">Cvel_9187</name>
</gene>
<dbReference type="GO" id="GO:0000049">
    <property type="term" value="F:tRNA binding"/>
    <property type="evidence" value="ECO:0007669"/>
    <property type="project" value="TreeGrafter"/>
</dbReference>
<dbReference type="InterPro" id="IPR011869">
    <property type="entry name" value="TrmA_MeTrfase"/>
</dbReference>
<dbReference type="GO" id="GO:0005829">
    <property type="term" value="C:cytosol"/>
    <property type="evidence" value="ECO:0007669"/>
    <property type="project" value="TreeGrafter"/>
</dbReference>
<dbReference type="InterPro" id="IPR010280">
    <property type="entry name" value="U5_MeTrfase_fam"/>
</dbReference>
<dbReference type="Gene3D" id="2.40.50.1070">
    <property type="match status" value="1"/>
</dbReference>
<keyword evidence="2 5" id="KW-0808">Transferase</keyword>
<feature type="binding site" evidence="5">
    <location>
        <position position="594"/>
    </location>
    <ligand>
        <name>S-adenosyl-L-methionine</name>
        <dbReference type="ChEBI" id="CHEBI:59789"/>
    </ligand>
</feature>
<sequence>MDSSEHGDGGDRESLTIAALQKAYDEELVTKESKILSMFSPLFCINSSSSSSSSSSACGDASSPCATSRAADAPDTHATSMQIDVFRSPPVHFRHRCRFQLCRDETSGHWGFHTWEKGSRCEVPISLNSPLGCTYASLTINRGMRAVKAYLDECEERRGKDEKAQERVMVENLEACNFLSTLKGDLLLTLIYSSPPCVSHGMGGRLGVNSRESLSQAESPEAQQHVERGEQGDGGGSLHPSPAPSDDSVWLQGANDLSQRLLAALKEDAAVPRGISASAKSEGPSSFSSPVEEREGSKERGTPSVSAIGRARKWLRLAGDSRDFVEEILTFSSVEREREGLEEKGQRGISKDKADSESIDRKESAVGGGDVHSCSAKEKEGDVPSLMSSVCVLYRQAEAAFSNPNAEVNQKALSWIFTQVLSVKRRVETGLLQTHERERQFRILELFCGNGNHTVALAVAFQQSMKSAAAAAPAGGENEAKKPSAGLSTQIVAVEWDKRLVEKAEANLNLNRIVSRPFLAGASTCPPDERGPQGPGEMDDSVIVSVVCDDAHAFCGRLLAAGAKTGVGPEKETEPASDGSTDGSVCPFSLILVDPPRAGLEPRSLSLLSHFDDIIYISCNYPKLLEDLHNKVIPATHRAKLESDCAKSTAGPSVENRLATLKSLSETHCIQRLAIFDQFPGTPWVEVGVHLRRRRQAVL</sequence>
<feature type="compositionally biased region" description="Basic and acidic residues" evidence="7">
    <location>
        <begin position="291"/>
        <end position="301"/>
    </location>
</feature>
<evidence type="ECO:0000256" key="1">
    <source>
        <dbReference type="ARBA" id="ARBA00022603"/>
    </source>
</evidence>
<feature type="region of interest" description="Disordered" evidence="7">
    <location>
        <begin position="275"/>
        <end position="305"/>
    </location>
</feature>
<feature type="binding site" evidence="5">
    <location>
        <position position="495"/>
    </location>
    <ligand>
        <name>S-adenosyl-L-methionine</name>
        <dbReference type="ChEBI" id="CHEBI:59789"/>
    </ligand>
</feature>
<protein>
    <recommendedName>
        <fullName evidence="9">tRNA (Uracil-5-)-methyltransferase</fullName>
    </recommendedName>
</protein>
<dbReference type="Pfam" id="PF05958">
    <property type="entry name" value="tRNA_U5-meth_tr"/>
    <property type="match status" value="3"/>
</dbReference>
<feature type="compositionally biased region" description="Polar residues" evidence="7">
    <location>
        <begin position="210"/>
        <end position="222"/>
    </location>
</feature>
<dbReference type="PROSITE" id="PS51687">
    <property type="entry name" value="SAM_MT_RNA_M5U"/>
    <property type="match status" value="1"/>
</dbReference>
<organism evidence="8">
    <name type="scientific">Chromera velia CCMP2878</name>
    <dbReference type="NCBI Taxonomy" id="1169474"/>
    <lineage>
        <taxon>Eukaryota</taxon>
        <taxon>Sar</taxon>
        <taxon>Alveolata</taxon>
        <taxon>Colpodellida</taxon>
        <taxon>Chromeraceae</taxon>
        <taxon>Chromera</taxon>
    </lineage>
</organism>
<feature type="active site" evidence="6">
    <location>
        <position position="619"/>
    </location>
</feature>
<feature type="active site" description="Nucleophile" evidence="5">
    <location>
        <position position="619"/>
    </location>
</feature>
<dbReference type="AlphaFoldDB" id="A0A0G4HX21"/>
<keyword evidence="4" id="KW-0819">tRNA processing</keyword>
<dbReference type="EMBL" id="CDMZ01004222">
    <property type="protein sequence ID" value="CEM49064.1"/>
    <property type="molecule type" value="Genomic_DNA"/>
</dbReference>
<name>A0A0G4HX21_9ALVE</name>
<dbReference type="InterPro" id="IPR029063">
    <property type="entry name" value="SAM-dependent_MTases_sf"/>
</dbReference>